<name>A0A0U5EQH8_9BACT</name>
<accession>A0A0U5EQH8</accession>
<protein>
    <submittedName>
        <fullName evidence="1">Uncharacterized protein</fullName>
    </submittedName>
</protein>
<dbReference type="RefSeq" id="WP_059060310.1">
    <property type="nucleotide sequence ID" value="NZ_LN879502.1"/>
</dbReference>
<keyword evidence="2" id="KW-1185">Reference proteome</keyword>
<gene>
    <name evidence="1" type="ORF">PNK_0695</name>
</gene>
<dbReference type="EMBL" id="LN879502">
    <property type="protein sequence ID" value="CUI16321.1"/>
    <property type="molecule type" value="Genomic_DNA"/>
</dbReference>
<dbReference type="InParanoid" id="A0A0U5EQH8"/>
<proteinExistence type="predicted"/>
<dbReference type="KEGG" id="pnl:PNK_0695"/>
<dbReference type="PATRIC" id="fig|389348.3.peg.760"/>
<reference evidence="2" key="1">
    <citation type="submission" date="2015-09" db="EMBL/GenBank/DDBJ databases">
        <authorList>
            <person name="Bertelli C."/>
        </authorList>
    </citation>
    <scope>NUCLEOTIDE SEQUENCE [LARGE SCALE GENOMIC DNA]</scope>
    <source>
        <strain evidence="2">KNic</strain>
    </source>
</reference>
<dbReference type="AlphaFoldDB" id="A0A0U5EQH8"/>
<evidence type="ECO:0000313" key="2">
    <source>
        <dbReference type="Proteomes" id="UP000069902"/>
    </source>
</evidence>
<dbReference type="Proteomes" id="UP000069902">
    <property type="component" value="Chromosome cPNK"/>
</dbReference>
<organism evidence="1 2">
    <name type="scientific">Candidatus Protochlamydia naegleriophila</name>
    <dbReference type="NCBI Taxonomy" id="389348"/>
    <lineage>
        <taxon>Bacteria</taxon>
        <taxon>Pseudomonadati</taxon>
        <taxon>Chlamydiota</taxon>
        <taxon>Chlamydiia</taxon>
        <taxon>Parachlamydiales</taxon>
        <taxon>Parachlamydiaceae</taxon>
        <taxon>Candidatus Protochlamydia</taxon>
    </lineage>
</organism>
<sequence>MVTATMIDKFSLQTLFASRMAAIEAPFGLELAVKSWLDQQSFPMEEVVEECYWHETLMSSEKAIENWKSLLTVNLLNHFLASPVKELAAKVRAFEQQPWNQSSQYFRVIVALNHLLTKMSVPEVGSHLLESGAALIDLQEYCSWQALPYAPYHLEFGIFLCMLAQLTKREDLLNSVIRLAKWQLNNTLDANYFPFTALFAREQDGDPLNNLLLYYLFFHSVSALTQENEFDSAANALLGRLQKDWSDASKPIHPLWVLVEKLFITEKKEACLPFTLPEHIYDSSTALVGYRSSNMHAVCTLHGGHTGLGSIKLEDVEIINYGPQYLPLGDCLGFGIEGNHLSDHGLRKSMIELRRQGFSLKGCVRLVDQPSSLPFQIGQFRGIWFEILQEFKQARFNLKTSFLGLDGWEGTAFSFFAKAEKCRVGDEKILFPSTLDRYEGSAQPIYLDGKHSSLCLSIPSFKGTIQAIPRWGKSSFWGANFLIAYILHSDQRHYQWQMESLDMPETAL</sequence>
<evidence type="ECO:0000313" key="1">
    <source>
        <dbReference type="EMBL" id="CUI16321.1"/>
    </source>
</evidence>